<dbReference type="AlphaFoldDB" id="A0A3Q9I9J8"/>
<dbReference type="InterPro" id="IPR001647">
    <property type="entry name" value="HTH_TetR"/>
</dbReference>
<dbReference type="PROSITE" id="PS01081">
    <property type="entry name" value="HTH_TETR_1"/>
    <property type="match status" value="1"/>
</dbReference>
<name>A0A3Q9I9J8_9BACL</name>
<sequence length="207" mass="24208">MPIFKSEWRFTLMQVLKDELRHAMLKVAQNMFLDPGYEKTSMKDIAAKVGVSVGNLYRYFPNKEALLEAVTMPAYERLLELMENSEDISANRMPIILDQLESLLAEFLREYRQSLLILLYESKGTRQENIRNEFFDRFVGHVKMHFADYNQKTAAMKQLNSDAARPLAIAFLEGYFEIIRLYSDEDQIVQAAREYVTIWFSGLQILL</sequence>
<gene>
    <name evidence="4" type="ORF">EI981_16015</name>
</gene>
<protein>
    <submittedName>
        <fullName evidence="4">TetR/AcrR family transcriptional regulator</fullName>
    </submittedName>
</protein>
<keyword evidence="1 2" id="KW-0238">DNA-binding</keyword>
<dbReference type="OrthoDB" id="494991at2"/>
<dbReference type="SUPFAM" id="SSF46689">
    <property type="entry name" value="Homeodomain-like"/>
    <property type="match status" value="1"/>
</dbReference>
<dbReference type="Pfam" id="PF00440">
    <property type="entry name" value="TetR_N"/>
    <property type="match status" value="1"/>
</dbReference>
<dbReference type="GO" id="GO:0003700">
    <property type="term" value="F:DNA-binding transcription factor activity"/>
    <property type="evidence" value="ECO:0007669"/>
    <property type="project" value="TreeGrafter"/>
</dbReference>
<feature type="domain" description="HTH tetR-type" evidence="3">
    <location>
        <begin position="18"/>
        <end position="78"/>
    </location>
</feature>
<dbReference type="Gene3D" id="1.10.357.10">
    <property type="entry name" value="Tetracycline Repressor, domain 2"/>
    <property type="match status" value="1"/>
</dbReference>
<dbReference type="PROSITE" id="PS50977">
    <property type="entry name" value="HTH_TETR_2"/>
    <property type="match status" value="1"/>
</dbReference>
<proteinExistence type="predicted"/>
<feature type="DNA-binding region" description="H-T-H motif" evidence="2">
    <location>
        <begin position="41"/>
        <end position="60"/>
    </location>
</feature>
<evidence type="ECO:0000313" key="4">
    <source>
        <dbReference type="EMBL" id="AZS15792.1"/>
    </source>
</evidence>
<dbReference type="InterPro" id="IPR009057">
    <property type="entry name" value="Homeodomain-like_sf"/>
</dbReference>
<accession>A0A3Q9I9J8</accession>
<dbReference type="KEGG" id="plut:EI981_16015"/>
<dbReference type="InterPro" id="IPR023772">
    <property type="entry name" value="DNA-bd_HTH_TetR-type_CS"/>
</dbReference>
<dbReference type="PANTHER" id="PTHR30055">
    <property type="entry name" value="HTH-TYPE TRANSCRIPTIONAL REGULATOR RUTR"/>
    <property type="match status" value="1"/>
</dbReference>
<keyword evidence="5" id="KW-1185">Reference proteome</keyword>
<dbReference type="GO" id="GO:0000976">
    <property type="term" value="F:transcription cis-regulatory region binding"/>
    <property type="evidence" value="ECO:0007669"/>
    <property type="project" value="TreeGrafter"/>
</dbReference>
<dbReference type="EMBL" id="CP034346">
    <property type="protein sequence ID" value="AZS15792.1"/>
    <property type="molecule type" value="Genomic_DNA"/>
</dbReference>
<organism evidence="4 5">
    <name type="scientific">Paenibacillus lutimineralis</name>
    <dbReference type="NCBI Taxonomy" id="2707005"/>
    <lineage>
        <taxon>Bacteria</taxon>
        <taxon>Bacillati</taxon>
        <taxon>Bacillota</taxon>
        <taxon>Bacilli</taxon>
        <taxon>Bacillales</taxon>
        <taxon>Paenibacillaceae</taxon>
        <taxon>Paenibacillus</taxon>
    </lineage>
</organism>
<dbReference type="InterPro" id="IPR050109">
    <property type="entry name" value="HTH-type_TetR-like_transc_reg"/>
</dbReference>
<evidence type="ECO:0000256" key="1">
    <source>
        <dbReference type="ARBA" id="ARBA00023125"/>
    </source>
</evidence>
<evidence type="ECO:0000256" key="2">
    <source>
        <dbReference type="PROSITE-ProRule" id="PRU00335"/>
    </source>
</evidence>
<reference evidence="5" key="1">
    <citation type="submission" date="2018-12" db="EMBL/GenBank/DDBJ databases">
        <title>Complete genome sequence of Paenibacillus sp. MBLB1234.</title>
        <authorList>
            <person name="Nam Y.-D."/>
            <person name="Kang J."/>
            <person name="Chung W.-H."/>
            <person name="Park Y.S."/>
        </authorList>
    </citation>
    <scope>NUCLEOTIDE SEQUENCE [LARGE SCALE GENOMIC DNA]</scope>
    <source>
        <strain evidence="5">MBLB1234</strain>
    </source>
</reference>
<dbReference type="PRINTS" id="PR00455">
    <property type="entry name" value="HTHTETR"/>
</dbReference>
<evidence type="ECO:0000313" key="5">
    <source>
        <dbReference type="Proteomes" id="UP000270678"/>
    </source>
</evidence>
<evidence type="ECO:0000259" key="3">
    <source>
        <dbReference type="PROSITE" id="PS50977"/>
    </source>
</evidence>
<dbReference type="PANTHER" id="PTHR30055:SF226">
    <property type="entry name" value="HTH-TYPE TRANSCRIPTIONAL REGULATOR PKSA"/>
    <property type="match status" value="1"/>
</dbReference>
<dbReference type="Proteomes" id="UP000270678">
    <property type="component" value="Chromosome"/>
</dbReference>